<dbReference type="EMBL" id="JANQDX010000006">
    <property type="protein sequence ID" value="KAL0922158.1"/>
    <property type="molecule type" value="Genomic_DNA"/>
</dbReference>
<keyword evidence="2" id="KW-1185">Reference proteome</keyword>
<proteinExistence type="predicted"/>
<protein>
    <submittedName>
        <fullName evidence="1">Uncharacterized protein</fullName>
    </submittedName>
</protein>
<organism evidence="1 2">
    <name type="scientific">Dendrobium thyrsiflorum</name>
    <name type="common">Pinecone-like raceme dendrobium</name>
    <name type="synonym">Orchid</name>
    <dbReference type="NCBI Taxonomy" id="117978"/>
    <lineage>
        <taxon>Eukaryota</taxon>
        <taxon>Viridiplantae</taxon>
        <taxon>Streptophyta</taxon>
        <taxon>Embryophyta</taxon>
        <taxon>Tracheophyta</taxon>
        <taxon>Spermatophyta</taxon>
        <taxon>Magnoliopsida</taxon>
        <taxon>Liliopsida</taxon>
        <taxon>Asparagales</taxon>
        <taxon>Orchidaceae</taxon>
        <taxon>Epidendroideae</taxon>
        <taxon>Malaxideae</taxon>
        <taxon>Dendrobiinae</taxon>
        <taxon>Dendrobium</taxon>
    </lineage>
</organism>
<accession>A0ABD0VB02</accession>
<name>A0ABD0VB02_DENTH</name>
<reference evidence="1 2" key="1">
    <citation type="journal article" date="2024" name="Plant Biotechnol. J.">
        <title>Dendrobium thyrsiflorum genome and its molecular insights into genes involved in important horticultural traits.</title>
        <authorList>
            <person name="Chen B."/>
            <person name="Wang J.Y."/>
            <person name="Zheng P.J."/>
            <person name="Li K.L."/>
            <person name="Liang Y.M."/>
            <person name="Chen X.F."/>
            <person name="Zhang C."/>
            <person name="Zhao X."/>
            <person name="He X."/>
            <person name="Zhang G.Q."/>
            <person name="Liu Z.J."/>
            <person name="Xu Q."/>
        </authorList>
    </citation>
    <scope>NUCLEOTIDE SEQUENCE [LARGE SCALE GENOMIC DNA]</scope>
    <source>
        <strain evidence="1">GZMU011</strain>
    </source>
</reference>
<evidence type="ECO:0000313" key="2">
    <source>
        <dbReference type="Proteomes" id="UP001552299"/>
    </source>
</evidence>
<evidence type="ECO:0000313" key="1">
    <source>
        <dbReference type="EMBL" id="KAL0922158.1"/>
    </source>
</evidence>
<dbReference type="Proteomes" id="UP001552299">
    <property type="component" value="Unassembled WGS sequence"/>
</dbReference>
<gene>
    <name evidence="1" type="ORF">M5K25_006123</name>
</gene>
<comment type="caution">
    <text evidence="1">The sequence shown here is derived from an EMBL/GenBank/DDBJ whole genome shotgun (WGS) entry which is preliminary data.</text>
</comment>
<sequence>MVIATPDITKIAKELQRFHSTTTENCIHFLSNWYKSTFLGPMSARTVHVLEEHRKRKLGQLKSAFEDRMSSMEEKFFKLEGMIKKLLDLHVKGHYKHQRHSIPVKKKRQQSINKFARVAESDAKFYLINPVYTGQDSKASVGSQSQLNKNSIISPMENLVPVSSTLLICEPTKIRVLMAAKKVDALEERLEGGMSQMKATMEDRILTMECQVSDLHEMGLLVEKRVERVLGFKSSDTAAGELPSIVTGLQLPPPDVLTDHHPRPDALLKARHSAQGQMFCSRSDALLKARHSAQGQTFCSRPDISA</sequence>
<dbReference type="AlphaFoldDB" id="A0ABD0VB02"/>